<dbReference type="EMBL" id="SJPW01000004">
    <property type="protein sequence ID" value="TWU54594.1"/>
    <property type="molecule type" value="Genomic_DNA"/>
</dbReference>
<feature type="transmembrane region" description="Helical" evidence="1">
    <location>
        <begin position="141"/>
        <end position="158"/>
    </location>
</feature>
<dbReference type="Proteomes" id="UP000318288">
    <property type="component" value="Unassembled WGS sequence"/>
</dbReference>
<dbReference type="AlphaFoldDB" id="A0A5C6F1X5"/>
<keyword evidence="1" id="KW-0812">Transmembrane</keyword>
<dbReference type="RefSeq" id="WP_186775595.1">
    <property type="nucleotide sequence ID" value="NZ_SJPW01000004.1"/>
</dbReference>
<dbReference type="InterPro" id="IPR007395">
    <property type="entry name" value="Zn_peptidase_2"/>
</dbReference>
<organism evidence="2 3">
    <name type="scientific">Rubripirellula tenax</name>
    <dbReference type="NCBI Taxonomy" id="2528015"/>
    <lineage>
        <taxon>Bacteria</taxon>
        <taxon>Pseudomonadati</taxon>
        <taxon>Planctomycetota</taxon>
        <taxon>Planctomycetia</taxon>
        <taxon>Pirellulales</taxon>
        <taxon>Pirellulaceae</taxon>
        <taxon>Rubripirellula</taxon>
    </lineage>
</organism>
<evidence type="ECO:0000313" key="3">
    <source>
        <dbReference type="Proteomes" id="UP000318288"/>
    </source>
</evidence>
<protein>
    <submittedName>
        <fullName evidence="2">Putative neutral zinc metallopeptidase</fullName>
    </submittedName>
</protein>
<evidence type="ECO:0000313" key="2">
    <source>
        <dbReference type="EMBL" id="TWU54594.1"/>
    </source>
</evidence>
<sequence length="224" mass="24021">MIMYLLFLAPAMLLGLYAQWKVKSSFTAMSQIPARMSGAEAARRMLDNGGLQSVGIEQVPGQLSDHYDPRSKVLRLSGDVYNGRSMAALGVACHEAGHAFQDAKGYLPLVVRNAAVPAANFGSGISGILLMAGFVMGAKPLILIGVLFFSAVVFFQLVNLPVEFDASARAKHELVAQGMIAGNEEHYVGKVLNAAALTYVAATLQSVMTLAYYLFVIFGNQRDD</sequence>
<keyword evidence="1" id="KW-1133">Transmembrane helix</keyword>
<evidence type="ECO:0000256" key="1">
    <source>
        <dbReference type="SAM" id="Phobius"/>
    </source>
</evidence>
<gene>
    <name evidence="2" type="ORF">Poly51_33130</name>
</gene>
<feature type="transmembrane region" description="Helical" evidence="1">
    <location>
        <begin position="114"/>
        <end position="134"/>
    </location>
</feature>
<name>A0A5C6F1X5_9BACT</name>
<proteinExistence type="predicted"/>
<comment type="caution">
    <text evidence="2">The sequence shown here is derived from an EMBL/GenBank/DDBJ whole genome shotgun (WGS) entry which is preliminary data.</text>
</comment>
<feature type="transmembrane region" description="Helical" evidence="1">
    <location>
        <begin position="196"/>
        <end position="218"/>
    </location>
</feature>
<dbReference type="Pfam" id="PF04298">
    <property type="entry name" value="Zn_peptidase_2"/>
    <property type="match status" value="1"/>
</dbReference>
<keyword evidence="1" id="KW-0472">Membrane</keyword>
<dbReference type="PANTHER" id="PTHR36434:SF1">
    <property type="entry name" value="MEMBRANE PROTEASE YUGP-RELATED"/>
    <property type="match status" value="1"/>
</dbReference>
<reference evidence="2 3" key="1">
    <citation type="submission" date="2019-02" db="EMBL/GenBank/DDBJ databases">
        <title>Deep-cultivation of Planctomycetes and their phenomic and genomic characterization uncovers novel biology.</title>
        <authorList>
            <person name="Wiegand S."/>
            <person name="Jogler M."/>
            <person name="Boedeker C."/>
            <person name="Pinto D."/>
            <person name="Vollmers J."/>
            <person name="Rivas-Marin E."/>
            <person name="Kohn T."/>
            <person name="Peeters S.H."/>
            <person name="Heuer A."/>
            <person name="Rast P."/>
            <person name="Oberbeckmann S."/>
            <person name="Bunk B."/>
            <person name="Jeske O."/>
            <person name="Meyerdierks A."/>
            <person name="Storesund J.E."/>
            <person name="Kallscheuer N."/>
            <person name="Luecker S."/>
            <person name="Lage O.M."/>
            <person name="Pohl T."/>
            <person name="Merkel B.J."/>
            <person name="Hornburger P."/>
            <person name="Mueller R.-W."/>
            <person name="Bruemmer F."/>
            <person name="Labrenz M."/>
            <person name="Spormann A.M."/>
            <person name="Op Den Camp H."/>
            <person name="Overmann J."/>
            <person name="Amann R."/>
            <person name="Jetten M.S.M."/>
            <person name="Mascher T."/>
            <person name="Medema M.H."/>
            <person name="Devos D.P."/>
            <person name="Kaster A.-K."/>
            <person name="Ovreas L."/>
            <person name="Rohde M."/>
            <person name="Galperin M.Y."/>
            <person name="Jogler C."/>
        </authorList>
    </citation>
    <scope>NUCLEOTIDE SEQUENCE [LARGE SCALE GENOMIC DNA]</scope>
    <source>
        <strain evidence="2 3">Poly51</strain>
    </source>
</reference>
<keyword evidence="3" id="KW-1185">Reference proteome</keyword>
<accession>A0A5C6F1X5</accession>
<dbReference type="PANTHER" id="PTHR36434">
    <property type="entry name" value="MEMBRANE PROTEASE YUGP-RELATED"/>
    <property type="match status" value="1"/>
</dbReference>